<dbReference type="OrthoDB" id="7433551at2"/>
<dbReference type="AlphaFoldDB" id="A0A501PGX0"/>
<evidence type="ECO:0000313" key="2">
    <source>
        <dbReference type="EMBL" id="TPD59328.1"/>
    </source>
</evidence>
<name>A0A501PGX0_9PROT</name>
<feature type="chain" id="PRO_5021358937" description="DUF4148 domain-containing protein" evidence="1">
    <location>
        <begin position="21"/>
        <end position="98"/>
    </location>
</feature>
<keyword evidence="3" id="KW-1185">Reference proteome</keyword>
<evidence type="ECO:0008006" key="4">
    <source>
        <dbReference type="Google" id="ProtNLM"/>
    </source>
</evidence>
<gene>
    <name evidence="2" type="ORF">FIV46_11065</name>
</gene>
<comment type="caution">
    <text evidence="2">The sequence shown here is derived from an EMBL/GenBank/DDBJ whole genome shotgun (WGS) entry which is preliminary data.</text>
</comment>
<protein>
    <recommendedName>
        <fullName evidence="4">DUF4148 domain-containing protein</fullName>
    </recommendedName>
</protein>
<organism evidence="2 3">
    <name type="scientific">Emcibacter nanhaiensis</name>
    <dbReference type="NCBI Taxonomy" id="1505037"/>
    <lineage>
        <taxon>Bacteria</taxon>
        <taxon>Pseudomonadati</taxon>
        <taxon>Pseudomonadota</taxon>
        <taxon>Alphaproteobacteria</taxon>
        <taxon>Emcibacterales</taxon>
        <taxon>Emcibacteraceae</taxon>
        <taxon>Emcibacter</taxon>
    </lineage>
</organism>
<dbReference type="RefSeq" id="WP_139940992.1">
    <property type="nucleotide sequence ID" value="NZ_JBHSYP010000006.1"/>
</dbReference>
<accession>A0A501PGX0</accession>
<sequence length="98" mass="10533">MKKQVLIAFALCFLPVAVFAAEAGDKASLTDKEIRQILIQQSQVGYPGNCPCPYNRAANGSLCGKRSAYSKPGGYAPLCYPADVSDAMVQNYRAQQGK</sequence>
<keyword evidence="1" id="KW-0732">Signal</keyword>
<dbReference type="Proteomes" id="UP000319148">
    <property type="component" value="Unassembled WGS sequence"/>
</dbReference>
<evidence type="ECO:0000313" key="3">
    <source>
        <dbReference type="Proteomes" id="UP000319148"/>
    </source>
</evidence>
<reference evidence="3" key="1">
    <citation type="submission" date="2019-06" db="EMBL/GenBank/DDBJ databases">
        <title>The complete genome of Emcibacter congregatus ZYLT.</title>
        <authorList>
            <person name="Zhao Z."/>
        </authorList>
    </citation>
    <scope>NUCLEOTIDE SEQUENCE [LARGE SCALE GENOMIC DNA]</scope>
    <source>
        <strain evidence="3">MCCC 1A06723</strain>
    </source>
</reference>
<dbReference type="EMBL" id="VFIY01000014">
    <property type="protein sequence ID" value="TPD59328.1"/>
    <property type="molecule type" value="Genomic_DNA"/>
</dbReference>
<proteinExistence type="predicted"/>
<feature type="signal peptide" evidence="1">
    <location>
        <begin position="1"/>
        <end position="20"/>
    </location>
</feature>
<evidence type="ECO:0000256" key="1">
    <source>
        <dbReference type="SAM" id="SignalP"/>
    </source>
</evidence>